<evidence type="ECO:0000259" key="3">
    <source>
        <dbReference type="Pfam" id="PF08044"/>
    </source>
</evidence>
<dbReference type="Proteomes" id="UP000219612">
    <property type="component" value="Unassembled WGS sequence"/>
</dbReference>
<dbReference type="Pfam" id="PF08044">
    <property type="entry name" value="DUF1707"/>
    <property type="match status" value="1"/>
</dbReference>
<organism evidence="4 5">
    <name type="scientific">Paractinoplanes atraurantiacus</name>
    <dbReference type="NCBI Taxonomy" id="1036182"/>
    <lineage>
        <taxon>Bacteria</taxon>
        <taxon>Bacillati</taxon>
        <taxon>Actinomycetota</taxon>
        <taxon>Actinomycetes</taxon>
        <taxon>Micromonosporales</taxon>
        <taxon>Micromonosporaceae</taxon>
        <taxon>Paractinoplanes</taxon>
    </lineage>
</organism>
<evidence type="ECO:0000313" key="5">
    <source>
        <dbReference type="Proteomes" id="UP000219612"/>
    </source>
</evidence>
<dbReference type="AlphaFoldDB" id="A0A285INX8"/>
<evidence type="ECO:0000256" key="1">
    <source>
        <dbReference type="SAM" id="MobiDB-lite"/>
    </source>
</evidence>
<evidence type="ECO:0000313" key="4">
    <source>
        <dbReference type="EMBL" id="SNY49654.1"/>
    </source>
</evidence>
<keyword evidence="2" id="KW-0472">Membrane</keyword>
<dbReference type="InterPro" id="IPR012551">
    <property type="entry name" value="DUF1707_SHOCT-like"/>
</dbReference>
<dbReference type="OrthoDB" id="3534574at2"/>
<gene>
    <name evidence="4" type="ORF">SAMN05421748_11078</name>
</gene>
<reference evidence="4 5" key="1">
    <citation type="submission" date="2017-09" db="EMBL/GenBank/DDBJ databases">
        <authorList>
            <person name="Ehlers B."/>
            <person name="Leendertz F.H."/>
        </authorList>
    </citation>
    <scope>NUCLEOTIDE SEQUENCE [LARGE SCALE GENOMIC DNA]</scope>
    <source>
        <strain evidence="4 5">CGMCC 4.6857</strain>
    </source>
</reference>
<sequence>MTPEPSPDLLIGDPERDSAQEALEEHLAEKRLGPPEYERRVEAARHARTRSELARIFADLPLPHPELPPASVPPVNPDDDDTPPPLFLAGCLTLALGVPVAVVLGFAYGAWWVLAVPVVLTVAMTYIEHLRRH</sequence>
<protein>
    <recommendedName>
        <fullName evidence="3">DUF1707 domain-containing protein</fullName>
    </recommendedName>
</protein>
<feature type="domain" description="DUF1707" evidence="3">
    <location>
        <begin position="10"/>
        <end position="61"/>
    </location>
</feature>
<evidence type="ECO:0000256" key="2">
    <source>
        <dbReference type="SAM" id="Phobius"/>
    </source>
</evidence>
<proteinExistence type="predicted"/>
<keyword evidence="2" id="KW-0812">Transmembrane</keyword>
<feature type="transmembrane region" description="Helical" evidence="2">
    <location>
        <begin position="86"/>
        <end position="104"/>
    </location>
</feature>
<feature type="transmembrane region" description="Helical" evidence="2">
    <location>
        <begin position="110"/>
        <end position="127"/>
    </location>
</feature>
<dbReference type="RefSeq" id="WP_097322182.1">
    <property type="nucleotide sequence ID" value="NZ_OBDY01000010.1"/>
</dbReference>
<accession>A0A285INX8</accession>
<keyword evidence="2" id="KW-1133">Transmembrane helix</keyword>
<feature type="compositionally biased region" description="Pro residues" evidence="1">
    <location>
        <begin position="62"/>
        <end position="76"/>
    </location>
</feature>
<dbReference type="EMBL" id="OBDY01000010">
    <property type="protein sequence ID" value="SNY49654.1"/>
    <property type="molecule type" value="Genomic_DNA"/>
</dbReference>
<keyword evidence="5" id="KW-1185">Reference proteome</keyword>
<feature type="region of interest" description="Disordered" evidence="1">
    <location>
        <begin position="61"/>
        <end position="81"/>
    </location>
</feature>
<name>A0A285INX8_9ACTN</name>